<proteinExistence type="predicted"/>
<organism evidence="3 4">
    <name type="scientific">Aspergillus calidoustus</name>
    <dbReference type="NCBI Taxonomy" id="454130"/>
    <lineage>
        <taxon>Eukaryota</taxon>
        <taxon>Fungi</taxon>
        <taxon>Dikarya</taxon>
        <taxon>Ascomycota</taxon>
        <taxon>Pezizomycotina</taxon>
        <taxon>Eurotiomycetes</taxon>
        <taxon>Eurotiomycetidae</taxon>
        <taxon>Eurotiales</taxon>
        <taxon>Aspergillaceae</taxon>
        <taxon>Aspergillus</taxon>
        <taxon>Aspergillus subgen. Nidulantes</taxon>
    </lineage>
</organism>
<dbReference type="PANTHER" id="PTHR33112">
    <property type="entry name" value="DOMAIN PROTEIN, PUTATIVE-RELATED"/>
    <property type="match status" value="1"/>
</dbReference>
<dbReference type="STRING" id="454130.A0A0U5C7Y2"/>
<gene>
    <name evidence="3" type="ORF">ASPCAL05935</name>
</gene>
<sequence>MSPESRTPQLELEQRQHFGRTPVQNLGSFLHATGLHTSNRDEESLPLLHGLDLLAGEAPLDYGLSTCKLDAYHRKISVNCLGRIIQDAVTACLRLGYHFLWVDSLCIVQDSDEDRANELGRMTTIYANADVTTSSALAPSYDTGSLKAPPPVHASRPFLLPSRLPDGQTGKICVYEQSSGMFGTNWPPAGQRPSESERGPCRSTSCPDDYLSSSSTCCGYAMNLSAITEAGSQRNHTSVTRGRPSPNATGNQTYWRTRGSKPPMQNDMRLSGSEPFAHAPTKPLN</sequence>
<dbReference type="Pfam" id="PF06985">
    <property type="entry name" value="HET"/>
    <property type="match status" value="1"/>
</dbReference>
<keyword evidence="4" id="KW-1185">Reference proteome</keyword>
<feature type="region of interest" description="Disordered" evidence="1">
    <location>
        <begin position="184"/>
        <end position="209"/>
    </location>
</feature>
<evidence type="ECO:0000259" key="2">
    <source>
        <dbReference type="Pfam" id="PF06985"/>
    </source>
</evidence>
<dbReference type="PANTHER" id="PTHR33112:SF16">
    <property type="entry name" value="HETEROKARYON INCOMPATIBILITY DOMAIN-CONTAINING PROTEIN"/>
    <property type="match status" value="1"/>
</dbReference>
<dbReference type="InterPro" id="IPR010730">
    <property type="entry name" value="HET"/>
</dbReference>
<dbReference type="OrthoDB" id="5125733at2759"/>
<protein>
    <recommendedName>
        <fullName evidence="2">Heterokaryon incompatibility domain-containing protein</fullName>
    </recommendedName>
</protein>
<feature type="compositionally biased region" description="Polar residues" evidence="1">
    <location>
        <begin position="231"/>
        <end position="255"/>
    </location>
</feature>
<reference evidence="4" key="1">
    <citation type="journal article" date="2016" name="Genome Announc.">
        <title>Draft genome sequences of fungus Aspergillus calidoustus.</title>
        <authorList>
            <person name="Horn F."/>
            <person name="Linde J."/>
            <person name="Mattern D.J."/>
            <person name="Walther G."/>
            <person name="Guthke R."/>
            <person name="Scherlach K."/>
            <person name="Martin K."/>
            <person name="Brakhage A.A."/>
            <person name="Petzke L."/>
            <person name="Valiante V."/>
        </authorList>
    </citation>
    <scope>NUCLEOTIDE SEQUENCE [LARGE SCALE GENOMIC DNA]</scope>
    <source>
        <strain evidence="4">SF006504</strain>
    </source>
</reference>
<evidence type="ECO:0000313" key="3">
    <source>
        <dbReference type="EMBL" id="CEL04810.1"/>
    </source>
</evidence>
<feature type="region of interest" description="Disordered" evidence="1">
    <location>
        <begin position="231"/>
        <end position="285"/>
    </location>
</feature>
<evidence type="ECO:0000313" key="4">
    <source>
        <dbReference type="Proteomes" id="UP000054771"/>
    </source>
</evidence>
<dbReference type="Proteomes" id="UP000054771">
    <property type="component" value="Unassembled WGS sequence"/>
</dbReference>
<accession>A0A0U5C7Y2</accession>
<name>A0A0U5C7Y2_ASPCI</name>
<evidence type="ECO:0000256" key="1">
    <source>
        <dbReference type="SAM" id="MobiDB-lite"/>
    </source>
</evidence>
<feature type="domain" description="Heterokaryon incompatibility" evidence="2">
    <location>
        <begin position="76"/>
        <end position="145"/>
    </location>
</feature>
<dbReference type="EMBL" id="CDMC01000004">
    <property type="protein sequence ID" value="CEL04810.1"/>
    <property type="molecule type" value="Genomic_DNA"/>
</dbReference>
<dbReference type="AlphaFoldDB" id="A0A0U5C7Y2"/>